<dbReference type="HOGENOM" id="CLU_061526_0_0_2"/>
<evidence type="ECO:0000259" key="1">
    <source>
        <dbReference type="PROSITE" id="PS51379"/>
    </source>
</evidence>
<dbReference type="STRING" id="521011.Mpal_0721"/>
<feature type="domain" description="4Fe-4S ferredoxin-type" evidence="1">
    <location>
        <begin position="224"/>
        <end position="259"/>
    </location>
</feature>
<sequence>MSPTDITPNEEKPIHQDLQMANDDVALWLERIIKEYWMHSPENRMGDGGEEKAFDEPLLGFSNGDDPLYREIQADVGSPCLTPVEVFERAFPGCAIAPDELTVISWVLPQNRATRKDNKKETFYPSERWIRAKHFGKEFNIHLSQYVVQALHDAGSDAVVPTQTPFFTIEMTQKYGLASSWSDRHAAYVSGLGTFGLCDGLITPRGKAMICGSVIARLSIPPTPRPYQDHHAYCLYFSQGTCGLCMRRCPVNAISDHGHDKNRCRVHCFEVAQPYARERFGIDEYGCGLCQTGVPCESGIPVRRRSSDSRL</sequence>
<evidence type="ECO:0000313" key="3">
    <source>
        <dbReference type="Proteomes" id="UP000002457"/>
    </source>
</evidence>
<gene>
    <name evidence="2" type="ordered locus">Mpal_0721</name>
</gene>
<dbReference type="PANTHER" id="PTHR42827:SF1">
    <property type="entry name" value="IRON-SULFUR CLUSTER-BINDING PROTEIN"/>
    <property type="match status" value="1"/>
</dbReference>
<dbReference type="GeneID" id="7271867"/>
<name>B8GG13_METPE</name>
<reference evidence="2 3" key="1">
    <citation type="journal article" date="2015" name="Genome Announc.">
        <title>Complete Genome Sequence of Methanosphaerula palustris E1-9CT, a Hydrogenotrophic Methanogen Isolated from a Minerotrophic Fen Peatland.</title>
        <authorList>
            <person name="Cadillo-Quiroz H."/>
            <person name="Browne P."/>
            <person name="Kyrpides N."/>
            <person name="Woyke T."/>
            <person name="Goodwin L."/>
            <person name="Detter C."/>
            <person name="Yavitt J.B."/>
            <person name="Zinder S.H."/>
        </authorList>
    </citation>
    <scope>NUCLEOTIDE SEQUENCE [LARGE SCALE GENOMIC DNA]</scope>
    <source>
        <strain evidence="3">ATCC BAA-1556 / DSM 19958 / E1-9c</strain>
    </source>
</reference>
<dbReference type="RefSeq" id="WP_012617406.1">
    <property type="nucleotide sequence ID" value="NC_011832.1"/>
</dbReference>
<dbReference type="InterPro" id="IPR017896">
    <property type="entry name" value="4Fe4S_Fe-S-bd"/>
</dbReference>
<dbReference type="PROSITE" id="PS51379">
    <property type="entry name" value="4FE4S_FER_2"/>
    <property type="match status" value="1"/>
</dbReference>
<keyword evidence="3" id="KW-1185">Reference proteome</keyword>
<dbReference type="EMBL" id="CP001338">
    <property type="protein sequence ID" value="ACL16087.1"/>
    <property type="molecule type" value="Genomic_DNA"/>
</dbReference>
<organism evidence="2 3">
    <name type="scientific">Methanosphaerula palustris (strain ATCC BAA-1556 / DSM 19958 / E1-9c)</name>
    <dbReference type="NCBI Taxonomy" id="521011"/>
    <lineage>
        <taxon>Archaea</taxon>
        <taxon>Methanobacteriati</taxon>
        <taxon>Methanobacteriota</taxon>
        <taxon>Stenosarchaea group</taxon>
        <taxon>Methanomicrobia</taxon>
        <taxon>Methanomicrobiales</taxon>
        <taxon>Methanoregulaceae</taxon>
        <taxon>Methanosphaerula</taxon>
    </lineage>
</organism>
<proteinExistence type="predicted"/>
<dbReference type="Proteomes" id="UP000002457">
    <property type="component" value="Chromosome"/>
</dbReference>
<dbReference type="eggNOG" id="arCOG02740">
    <property type="taxonomic scope" value="Archaea"/>
</dbReference>
<dbReference type="PANTHER" id="PTHR42827">
    <property type="entry name" value="IRON-SULFUR CLUSTER-BINDING PROTEIN-RELATED"/>
    <property type="match status" value="1"/>
</dbReference>
<accession>B8GG13</accession>
<evidence type="ECO:0000313" key="2">
    <source>
        <dbReference type="EMBL" id="ACL16087.1"/>
    </source>
</evidence>
<protein>
    <submittedName>
        <fullName evidence="2">4Fe-4S ferredoxin, iron-sulfur binding protein</fullName>
    </submittedName>
</protein>
<dbReference type="KEGG" id="mpl:Mpal_0721"/>
<dbReference type="AlphaFoldDB" id="B8GG13"/>